<evidence type="ECO:0000313" key="3">
    <source>
        <dbReference type="Proteomes" id="UP001233999"/>
    </source>
</evidence>
<protein>
    <submittedName>
        <fullName evidence="2">Uncharacterized protein</fullName>
    </submittedName>
</protein>
<dbReference type="AlphaFoldDB" id="A0AAD7Z4V8"/>
<accession>A0AAD7Z4V8</accession>
<dbReference type="Proteomes" id="UP001233999">
    <property type="component" value="Unassembled WGS sequence"/>
</dbReference>
<name>A0AAD7Z4V8_DIPPU</name>
<organism evidence="2 3">
    <name type="scientific">Diploptera punctata</name>
    <name type="common">Pacific beetle cockroach</name>
    <dbReference type="NCBI Taxonomy" id="6984"/>
    <lineage>
        <taxon>Eukaryota</taxon>
        <taxon>Metazoa</taxon>
        <taxon>Ecdysozoa</taxon>
        <taxon>Arthropoda</taxon>
        <taxon>Hexapoda</taxon>
        <taxon>Insecta</taxon>
        <taxon>Pterygota</taxon>
        <taxon>Neoptera</taxon>
        <taxon>Polyneoptera</taxon>
        <taxon>Dictyoptera</taxon>
        <taxon>Blattodea</taxon>
        <taxon>Blaberoidea</taxon>
        <taxon>Blaberidae</taxon>
        <taxon>Diplopterinae</taxon>
        <taxon>Diploptera</taxon>
    </lineage>
</organism>
<feature type="region of interest" description="Disordered" evidence="1">
    <location>
        <begin position="35"/>
        <end position="70"/>
    </location>
</feature>
<evidence type="ECO:0000313" key="2">
    <source>
        <dbReference type="EMBL" id="KAJ9573963.1"/>
    </source>
</evidence>
<gene>
    <name evidence="2" type="ORF">L9F63_008653</name>
</gene>
<proteinExistence type="predicted"/>
<reference evidence="2" key="1">
    <citation type="journal article" date="2023" name="IScience">
        <title>Live-bearing cockroach genome reveals convergent evolutionary mechanisms linked to viviparity in insects and beyond.</title>
        <authorList>
            <person name="Fouks B."/>
            <person name="Harrison M.C."/>
            <person name="Mikhailova A.A."/>
            <person name="Marchal E."/>
            <person name="English S."/>
            <person name="Carruthers M."/>
            <person name="Jennings E.C."/>
            <person name="Chiamaka E.L."/>
            <person name="Frigard R.A."/>
            <person name="Pippel M."/>
            <person name="Attardo G.M."/>
            <person name="Benoit J.B."/>
            <person name="Bornberg-Bauer E."/>
            <person name="Tobe S.S."/>
        </authorList>
    </citation>
    <scope>NUCLEOTIDE SEQUENCE</scope>
    <source>
        <strain evidence="2">Stay&amp;Tobe</strain>
    </source>
</reference>
<dbReference type="EMBL" id="JASPKZ010010663">
    <property type="protein sequence ID" value="KAJ9573963.1"/>
    <property type="molecule type" value="Genomic_DNA"/>
</dbReference>
<comment type="caution">
    <text evidence="2">The sequence shown here is derived from an EMBL/GenBank/DDBJ whole genome shotgun (WGS) entry which is preliminary data.</text>
</comment>
<feature type="compositionally biased region" description="Polar residues" evidence="1">
    <location>
        <begin position="38"/>
        <end position="48"/>
    </location>
</feature>
<reference evidence="2" key="2">
    <citation type="submission" date="2023-05" db="EMBL/GenBank/DDBJ databases">
        <authorList>
            <person name="Fouks B."/>
        </authorList>
    </citation>
    <scope>NUCLEOTIDE SEQUENCE</scope>
    <source>
        <strain evidence="2">Stay&amp;Tobe</strain>
        <tissue evidence="2">Testes</tissue>
    </source>
</reference>
<sequence>MDQEDYGVGYIEEDHPLRPQAAAQSLALLQVPDKSGRTRNVSISSSVTDLDAPIYTREDSRPVSRHVSKQ</sequence>
<keyword evidence="3" id="KW-1185">Reference proteome</keyword>
<evidence type="ECO:0000256" key="1">
    <source>
        <dbReference type="SAM" id="MobiDB-lite"/>
    </source>
</evidence>